<dbReference type="InterPro" id="IPR011605">
    <property type="entry name" value="NusB_fam"/>
</dbReference>
<sequence>MSRRQAREVALQALFQLDLNPAETAAQEEMQETLALDTALGEAEAMSAHDRAFAAQLVHGTRANVEAIDAQIAANSREWKVERMAAVDRNLTRMATYEMCFAEEKLTPNIAINEAVELAKKYGTDDSSRYVNGILGAIMKSAKSAE</sequence>
<dbReference type="STRING" id="187979.ERS852385_00609"/>
<keyword evidence="9" id="KW-1185">Reference proteome</keyword>
<evidence type="ECO:0000256" key="1">
    <source>
        <dbReference type="ARBA" id="ARBA00005952"/>
    </source>
</evidence>
<dbReference type="GO" id="GO:0005829">
    <property type="term" value="C:cytosol"/>
    <property type="evidence" value="ECO:0007669"/>
    <property type="project" value="TreeGrafter"/>
</dbReference>
<keyword evidence="2 6" id="KW-0889">Transcription antitermination</keyword>
<accession>A0A173XEY5</accession>
<evidence type="ECO:0000313" key="8">
    <source>
        <dbReference type="EMBL" id="CUN50382.1"/>
    </source>
</evidence>
<keyword evidence="3 6" id="KW-0694">RNA-binding</keyword>
<dbReference type="EMBL" id="CYYU01000002">
    <property type="protein sequence ID" value="CUN50382.1"/>
    <property type="molecule type" value="Genomic_DNA"/>
</dbReference>
<dbReference type="Gene3D" id="1.10.940.10">
    <property type="entry name" value="NusB-like"/>
    <property type="match status" value="1"/>
</dbReference>
<reference evidence="8 9" key="1">
    <citation type="submission" date="2015-09" db="EMBL/GenBank/DDBJ databases">
        <authorList>
            <consortium name="Pathogen Informatics"/>
        </authorList>
    </citation>
    <scope>NUCLEOTIDE SEQUENCE [LARGE SCALE GENOMIC DNA]</scope>
    <source>
        <strain evidence="8 9">2789STDY5608828</strain>
    </source>
</reference>
<dbReference type="OrthoDB" id="9811381at2"/>
<keyword evidence="5 6" id="KW-0804">Transcription</keyword>
<protein>
    <recommendedName>
        <fullName evidence="6">Transcription antitermination protein NusB</fullName>
    </recommendedName>
    <alternativeName>
        <fullName evidence="6">Antitermination factor NusB</fullName>
    </alternativeName>
</protein>
<keyword evidence="4 6" id="KW-0805">Transcription regulation</keyword>
<dbReference type="HAMAP" id="MF_00073">
    <property type="entry name" value="NusB"/>
    <property type="match status" value="1"/>
</dbReference>
<proteinExistence type="inferred from homology"/>
<dbReference type="PANTHER" id="PTHR11078:SF3">
    <property type="entry name" value="ANTITERMINATION NUSB DOMAIN-CONTAINING PROTEIN"/>
    <property type="match status" value="1"/>
</dbReference>
<organism evidence="8 9">
    <name type="scientific">Mitsuokella jalaludinii</name>
    <dbReference type="NCBI Taxonomy" id="187979"/>
    <lineage>
        <taxon>Bacteria</taxon>
        <taxon>Bacillati</taxon>
        <taxon>Bacillota</taxon>
        <taxon>Negativicutes</taxon>
        <taxon>Selenomonadales</taxon>
        <taxon>Selenomonadaceae</taxon>
        <taxon>Mitsuokella</taxon>
    </lineage>
</organism>
<dbReference type="GO" id="GO:0031564">
    <property type="term" value="P:transcription antitermination"/>
    <property type="evidence" value="ECO:0007669"/>
    <property type="project" value="UniProtKB-KW"/>
</dbReference>
<evidence type="ECO:0000256" key="3">
    <source>
        <dbReference type="ARBA" id="ARBA00022884"/>
    </source>
</evidence>
<dbReference type="GO" id="GO:0006353">
    <property type="term" value="P:DNA-templated transcription termination"/>
    <property type="evidence" value="ECO:0007669"/>
    <property type="project" value="UniProtKB-UniRule"/>
</dbReference>
<dbReference type="RefSeq" id="WP_036376759.1">
    <property type="nucleotide sequence ID" value="NZ_CABIWZ010000002.1"/>
</dbReference>
<dbReference type="SUPFAM" id="SSF48013">
    <property type="entry name" value="NusB-like"/>
    <property type="match status" value="1"/>
</dbReference>
<evidence type="ECO:0000256" key="2">
    <source>
        <dbReference type="ARBA" id="ARBA00022814"/>
    </source>
</evidence>
<dbReference type="InterPro" id="IPR035926">
    <property type="entry name" value="NusB-like_sf"/>
</dbReference>
<dbReference type="eggNOG" id="COG0781">
    <property type="taxonomic scope" value="Bacteria"/>
</dbReference>
<evidence type="ECO:0000256" key="4">
    <source>
        <dbReference type="ARBA" id="ARBA00023015"/>
    </source>
</evidence>
<comment type="similarity">
    <text evidence="1 6">Belongs to the NusB family.</text>
</comment>
<gene>
    <name evidence="6 8" type="primary">nusB</name>
    <name evidence="8" type="ORF">ERS852385_00609</name>
</gene>
<dbReference type="GO" id="GO:0003723">
    <property type="term" value="F:RNA binding"/>
    <property type="evidence" value="ECO:0007669"/>
    <property type="project" value="UniProtKB-UniRule"/>
</dbReference>
<feature type="domain" description="NusB/RsmB/TIM44" evidence="7">
    <location>
        <begin position="4"/>
        <end position="140"/>
    </location>
</feature>
<dbReference type="Proteomes" id="UP000095546">
    <property type="component" value="Unassembled WGS sequence"/>
</dbReference>
<evidence type="ECO:0000259" key="7">
    <source>
        <dbReference type="Pfam" id="PF01029"/>
    </source>
</evidence>
<dbReference type="InterPro" id="IPR006027">
    <property type="entry name" value="NusB_RsmB_TIM44"/>
</dbReference>
<comment type="function">
    <text evidence="6">Involved in transcription antitermination. Required for transcription of ribosomal RNA (rRNA) genes. Binds specifically to the boxA antiterminator sequence of the ribosomal RNA (rrn) operons.</text>
</comment>
<dbReference type="NCBIfam" id="TIGR01951">
    <property type="entry name" value="nusB"/>
    <property type="match status" value="1"/>
</dbReference>
<dbReference type="AlphaFoldDB" id="A0A173XEY5"/>
<dbReference type="Pfam" id="PF01029">
    <property type="entry name" value="NusB"/>
    <property type="match status" value="1"/>
</dbReference>
<evidence type="ECO:0000256" key="6">
    <source>
        <dbReference type="HAMAP-Rule" id="MF_00073"/>
    </source>
</evidence>
<evidence type="ECO:0000313" key="9">
    <source>
        <dbReference type="Proteomes" id="UP000095546"/>
    </source>
</evidence>
<dbReference type="PANTHER" id="PTHR11078">
    <property type="entry name" value="N UTILIZATION SUBSTANCE PROTEIN B-RELATED"/>
    <property type="match status" value="1"/>
</dbReference>
<evidence type="ECO:0000256" key="5">
    <source>
        <dbReference type="ARBA" id="ARBA00023163"/>
    </source>
</evidence>
<name>A0A173XEY5_9FIRM</name>